<sequence length="624" mass="68067">MLVVSGMASVLAIPHTIWLHFDLRFPGYMTCFVPRIPLFWNTILNWTDELTMFLAQTAFTPVEHRRNFKGSDSEIGESEIQNYAISLAQHFYIGTKIKLNPGSELGSFDLGSGKMLVQPGTSDPPKIGRSSVEAVVDEGEGSDLQRGRPRRDQLKSVAQGGKEPDISYLIASGRAGVAKRYTGVVIVRRAAAPVASPATASVHLKFPPRPLVAQLVGSPRIWGAGGSGFESRMPNRQFRRFEMNFISISSPALNWNGATVFCVDLRSELGSNFEPRCCNRALADGQFPSRPHGGSSLLAAYWPALGNHNTLAVKDGHYHTWIPALDVVAVLSGDVWFDAVRGLDLPRPSRLSGKPLTALSAGGRTTWLASQPLLPPAVGVHDVADHTVNTPAAGGSAVLVVAIWLKCGHWVERRCWTTVECLCCVEGREGNSILAYMTSSAARQWSCTASIQLTLMSIRSKTSSADAWAPSSLAMPFGSGSAPVEVLASRHVNFTTLPRPSRWLGARHCGIALASHVGSKVILESEQFAQRSRNVVRGKEPFQHSPGVNFFREILDNQMSMAGPRTSSWTSRMRGPPIRVIEVSMERRRNESAEEPGDPRENSPTNGIVRHDSHLRKSDDPARD</sequence>
<evidence type="ECO:0000313" key="3">
    <source>
        <dbReference type="Proteomes" id="UP001159363"/>
    </source>
</evidence>
<proteinExistence type="predicted"/>
<organism evidence="2 3">
    <name type="scientific">Dryococelus australis</name>
    <dbReference type="NCBI Taxonomy" id="614101"/>
    <lineage>
        <taxon>Eukaryota</taxon>
        <taxon>Metazoa</taxon>
        <taxon>Ecdysozoa</taxon>
        <taxon>Arthropoda</taxon>
        <taxon>Hexapoda</taxon>
        <taxon>Insecta</taxon>
        <taxon>Pterygota</taxon>
        <taxon>Neoptera</taxon>
        <taxon>Polyneoptera</taxon>
        <taxon>Phasmatodea</taxon>
        <taxon>Verophasmatodea</taxon>
        <taxon>Anareolatae</taxon>
        <taxon>Phasmatidae</taxon>
        <taxon>Eurycanthinae</taxon>
        <taxon>Dryococelus</taxon>
    </lineage>
</organism>
<dbReference type="Proteomes" id="UP001159363">
    <property type="component" value="Chromosome 15"/>
</dbReference>
<gene>
    <name evidence="2" type="ORF">PR048_032641</name>
</gene>
<dbReference type="EMBL" id="JARBHB010000016">
    <property type="protein sequence ID" value="KAJ8866780.1"/>
    <property type="molecule type" value="Genomic_DNA"/>
</dbReference>
<feature type="region of interest" description="Disordered" evidence="1">
    <location>
        <begin position="581"/>
        <end position="624"/>
    </location>
</feature>
<feature type="region of interest" description="Disordered" evidence="1">
    <location>
        <begin position="139"/>
        <end position="159"/>
    </location>
</feature>
<feature type="compositionally biased region" description="Basic and acidic residues" evidence="1">
    <location>
        <begin position="584"/>
        <end position="601"/>
    </location>
</feature>
<feature type="compositionally biased region" description="Basic and acidic residues" evidence="1">
    <location>
        <begin position="609"/>
        <end position="624"/>
    </location>
</feature>
<name>A0ABQ9G2T1_9NEOP</name>
<evidence type="ECO:0000256" key="1">
    <source>
        <dbReference type="SAM" id="MobiDB-lite"/>
    </source>
</evidence>
<comment type="caution">
    <text evidence="2">The sequence shown here is derived from an EMBL/GenBank/DDBJ whole genome shotgun (WGS) entry which is preliminary data.</text>
</comment>
<keyword evidence="3" id="KW-1185">Reference proteome</keyword>
<accession>A0ABQ9G2T1</accession>
<protein>
    <submittedName>
        <fullName evidence="2">Uncharacterized protein</fullName>
    </submittedName>
</protein>
<reference evidence="2 3" key="1">
    <citation type="submission" date="2023-02" db="EMBL/GenBank/DDBJ databases">
        <title>LHISI_Scaffold_Assembly.</title>
        <authorList>
            <person name="Stuart O.P."/>
            <person name="Cleave R."/>
            <person name="Magrath M.J.L."/>
            <person name="Mikheyev A.S."/>
        </authorList>
    </citation>
    <scope>NUCLEOTIDE SEQUENCE [LARGE SCALE GENOMIC DNA]</scope>
    <source>
        <strain evidence="2">Daus_M_001</strain>
        <tissue evidence="2">Leg muscle</tissue>
    </source>
</reference>
<evidence type="ECO:0000313" key="2">
    <source>
        <dbReference type="EMBL" id="KAJ8866780.1"/>
    </source>
</evidence>
<feature type="compositionally biased region" description="Basic and acidic residues" evidence="1">
    <location>
        <begin position="143"/>
        <end position="154"/>
    </location>
</feature>